<dbReference type="RefSeq" id="WP_338397305.1">
    <property type="nucleotide sequence ID" value="NZ_AP025292.1"/>
</dbReference>
<dbReference type="PROSITE" id="PS51257">
    <property type="entry name" value="PROKAR_LIPOPROTEIN"/>
    <property type="match status" value="1"/>
</dbReference>
<dbReference type="Proteomes" id="UP001354989">
    <property type="component" value="Chromosome"/>
</dbReference>
<feature type="signal peptide" evidence="1">
    <location>
        <begin position="1"/>
        <end position="18"/>
    </location>
</feature>
<keyword evidence="1" id="KW-0732">Signal</keyword>
<evidence type="ECO:0000313" key="3">
    <source>
        <dbReference type="Proteomes" id="UP001354989"/>
    </source>
</evidence>
<evidence type="ECO:0000256" key="1">
    <source>
        <dbReference type="SAM" id="SignalP"/>
    </source>
</evidence>
<evidence type="ECO:0000313" key="2">
    <source>
        <dbReference type="EMBL" id="BDD00402.1"/>
    </source>
</evidence>
<feature type="chain" id="PRO_5045115216" evidence="1">
    <location>
        <begin position="19"/>
        <end position="217"/>
    </location>
</feature>
<name>A0ABN6LGE4_9BACT</name>
<sequence length="217" mass="23999">MKMNYALLLMAILFSACTKTLVTQSDKLTDEGLEGKQKMAIVYMGDRDPAIEYLFENSVAKGLPSKFKAISARELIKDTTGTVADNLKILQDNGVTSLLVVQLVDFSVDTVQSQVAQSNTPSLLEDHSMGFYGHQYYGVDGSTQVREKSISESFDKSRPFTVSVKRVVRLQGDIYDVASRDRIYNCRTSIENPQSVKALGKSFGKAVGKDAKEKQAY</sequence>
<proteinExistence type="predicted"/>
<accession>A0ABN6LGE4</accession>
<protein>
    <submittedName>
        <fullName evidence="2">Uncharacterized protein</fullName>
    </submittedName>
</protein>
<keyword evidence="3" id="KW-1185">Reference proteome</keyword>
<organism evidence="2 3">
    <name type="scientific">Persicobacter psychrovividus</name>
    <dbReference type="NCBI Taxonomy" id="387638"/>
    <lineage>
        <taxon>Bacteria</taxon>
        <taxon>Pseudomonadati</taxon>
        <taxon>Bacteroidota</taxon>
        <taxon>Cytophagia</taxon>
        <taxon>Cytophagales</taxon>
        <taxon>Persicobacteraceae</taxon>
        <taxon>Persicobacter</taxon>
    </lineage>
</organism>
<dbReference type="EMBL" id="AP025292">
    <property type="protein sequence ID" value="BDD00402.1"/>
    <property type="molecule type" value="Genomic_DNA"/>
</dbReference>
<reference evidence="2 3" key="1">
    <citation type="submission" date="2021-12" db="EMBL/GenBank/DDBJ databases">
        <title>Genome sequencing of bacteria with rrn-lacking chromosome and rrn-plasmid.</title>
        <authorList>
            <person name="Anda M."/>
            <person name="Iwasaki W."/>
        </authorList>
    </citation>
    <scope>NUCLEOTIDE SEQUENCE [LARGE SCALE GENOMIC DNA]</scope>
    <source>
        <strain evidence="2 3">NBRC 101262</strain>
    </source>
</reference>
<gene>
    <name evidence="2" type="ORF">PEPS_26820</name>
</gene>